<protein>
    <submittedName>
        <fullName evidence="1">Uncharacterized protein</fullName>
    </submittedName>
</protein>
<sequence>MSREVTVRIIGPVGVGKSAVYATLVNTLSTIGVSVKHADEKAWKSLENAGEAAISAETLNELTPVVTFEEVGIRTDAAASPNQIMQFFAYAHLPLHLQAVSKPFALLAQEMDLTLPNGPEKSAGLRKLLEAKDCMVRQLVAK</sequence>
<dbReference type="Proteomes" id="UP000827974">
    <property type="component" value="Segment"/>
</dbReference>
<gene>
    <name evidence="1" type="ORF">pEaSNUABM2_00023</name>
</gene>
<proteinExistence type="predicted"/>
<name>A0AAE7XPP5_9CAUD</name>
<accession>A0AAE7XPP5</accession>
<dbReference type="EMBL" id="MZ443786">
    <property type="protein sequence ID" value="QZE59267.1"/>
    <property type="molecule type" value="Genomic_DNA"/>
</dbReference>
<reference evidence="1 2" key="1">
    <citation type="submission" date="2021-06" db="EMBL/GenBank/DDBJ databases">
        <title>Complete genome sequence of Erwinia phage pEa_SNUABM_2.</title>
        <authorList>
            <person name="Kim S.G."/>
            <person name="Park S.C."/>
        </authorList>
    </citation>
    <scope>NUCLEOTIDE SEQUENCE [LARGE SCALE GENOMIC DNA]</scope>
</reference>
<evidence type="ECO:0000313" key="2">
    <source>
        <dbReference type="Proteomes" id="UP000827974"/>
    </source>
</evidence>
<evidence type="ECO:0000313" key="1">
    <source>
        <dbReference type="EMBL" id="QZE59267.1"/>
    </source>
</evidence>
<keyword evidence="2" id="KW-1185">Reference proteome</keyword>
<organism evidence="1 2">
    <name type="scientific">Erwinia phage pEa_SNUABM_2</name>
    <dbReference type="NCBI Taxonomy" id="2869547"/>
    <lineage>
        <taxon>Viruses</taxon>
        <taxon>Duplodnaviria</taxon>
        <taxon>Heunggongvirae</taxon>
        <taxon>Uroviricota</taxon>
        <taxon>Caudoviricetes</taxon>
        <taxon>Alexandravirus</taxon>
        <taxon>Alexandravirus SNUABM2</taxon>
    </lineage>
</organism>